<dbReference type="GO" id="GO:0051540">
    <property type="term" value="F:metal cluster binding"/>
    <property type="evidence" value="ECO:0007669"/>
    <property type="project" value="InterPro"/>
</dbReference>
<dbReference type="NCBIfam" id="TIGR02663">
    <property type="entry name" value="nifX"/>
    <property type="match status" value="1"/>
</dbReference>
<gene>
    <name evidence="5" type="primary">nifX</name>
    <name evidence="5" type="ORF">EES38_15380</name>
</gene>
<evidence type="ECO:0000256" key="2">
    <source>
        <dbReference type="ARBA" id="ARBA00023231"/>
    </source>
</evidence>
<feature type="domain" description="Dinitrogenase iron-molybdenum cofactor N-terminal" evidence="4">
    <location>
        <begin position="5"/>
        <end position="73"/>
    </location>
</feature>
<dbReference type="InterPro" id="IPR038127">
    <property type="entry name" value="NafY_N_sf"/>
</dbReference>
<dbReference type="AlphaFoldDB" id="A0A3N9TDG3"/>
<sequence length="230" mass="24649">MQQLISDEAALRVAIASRLLPNIDISSLLGLLVQHLGEPLSEAKLIGLSPKAFRVMVSSLGEGPTRKDVTSALAVLTNPGTSDSEVPSVSAIKPLAEPKIKVAITSNQGEMINGHYGSCMRVLIYEVNGRGHQLAEVREVTTQLKGEERSVYMVDLIRDCQILFTLSIGGPAAARVTRANVHPIKKATPMSAKQALTELSDVLDTNPPPWLRKAMGLDKVHSCGSCAMEC</sequence>
<dbReference type="InterPro" id="IPR036105">
    <property type="entry name" value="DiNase_FeMo-co_biosyn_sf"/>
</dbReference>
<dbReference type="Gene3D" id="3.30.420.130">
    <property type="entry name" value="Dinitrogenase iron-molybdenum cofactor biosynthesis domain"/>
    <property type="match status" value="1"/>
</dbReference>
<evidence type="ECO:0000259" key="4">
    <source>
        <dbReference type="Pfam" id="PF16844"/>
    </source>
</evidence>
<proteinExistence type="inferred from homology"/>
<dbReference type="InterPro" id="IPR034169">
    <property type="entry name" value="NifX-like"/>
</dbReference>
<dbReference type="Gene3D" id="1.10.150.590">
    <property type="entry name" value="Dinitrogenase iron-molybdenum cofactor, N-terminal"/>
    <property type="match status" value="1"/>
</dbReference>
<evidence type="ECO:0000259" key="3">
    <source>
        <dbReference type="Pfam" id="PF02579"/>
    </source>
</evidence>
<dbReference type="InterPro" id="IPR003731">
    <property type="entry name" value="Di-Nase_FeMo-co_biosynth"/>
</dbReference>
<evidence type="ECO:0000313" key="5">
    <source>
        <dbReference type="EMBL" id="RQW62099.1"/>
    </source>
</evidence>
<keyword evidence="6" id="KW-1185">Reference proteome</keyword>
<dbReference type="PANTHER" id="PTHR33937">
    <property type="entry name" value="IRON-MOLYBDENUM PROTEIN-RELATED-RELATED"/>
    <property type="match status" value="1"/>
</dbReference>
<dbReference type="PANTHER" id="PTHR33937:SF1">
    <property type="entry name" value="IRON-MOLIBDENUM COFACTOR PROCESSING PROTEIN"/>
    <property type="match status" value="1"/>
</dbReference>
<keyword evidence="2" id="KW-0535">Nitrogen fixation</keyword>
<evidence type="ECO:0000313" key="6">
    <source>
        <dbReference type="Proteomes" id="UP000281112"/>
    </source>
</evidence>
<evidence type="ECO:0000256" key="1">
    <source>
        <dbReference type="ARBA" id="ARBA00010285"/>
    </source>
</evidence>
<dbReference type="Proteomes" id="UP000281112">
    <property type="component" value="Unassembled WGS sequence"/>
</dbReference>
<dbReference type="GO" id="GO:0009399">
    <property type="term" value="P:nitrogen fixation"/>
    <property type="evidence" value="ECO:0007669"/>
    <property type="project" value="InterPro"/>
</dbReference>
<reference evidence="5 6" key="1">
    <citation type="submission" date="2018-11" db="EMBL/GenBank/DDBJ databases">
        <title>Vibrio LJC006 sp. nov., isolated from seawater during the bloom of the enteromorpha.</title>
        <authorList>
            <person name="Liang J."/>
        </authorList>
    </citation>
    <scope>NUCLEOTIDE SEQUENCE [LARGE SCALE GENOMIC DNA]</scope>
    <source>
        <strain evidence="5 6">LJC006</strain>
    </source>
</reference>
<dbReference type="Pfam" id="PF02579">
    <property type="entry name" value="Nitro_FeMo-Co"/>
    <property type="match status" value="1"/>
</dbReference>
<dbReference type="EMBL" id="RJVQ01000007">
    <property type="protein sequence ID" value="RQW62099.1"/>
    <property type="molecule type" value="Genomic_DNA"/>
</dbReference>
<dbReference type="OrthoDB" id="9797941at2"/>
<organism evidence="5 6">
    <name type="scientific">Vibrio viridaestus</name>
    <dbReference type="NCBI Taxonomy" id="2487322"/>
    <lineage>
        <taxon>Bacteria</taxon>
        <taxon>Pseudomonadati</taxon>
        <taxon>Pseudomonadota</taxon>
        <taxon>Gammaproteobacteria</taxon>
        <taxon>Vibrionales</taxon>
        <taxon>Vibrionaceae</taxon>
        <taxon>Vibrio</taxon>
    </lineage>
</organism>
<dbReference type="SUPFAM" id="SSF53146">
    <property type="entry name" value="Nitrogenase accessory factor-like"/>
    <property type="match status" value="1"/>
</dbReference>
<accession>A0A3N9TDG3</accession>
<dbReference type="CDD" id="cd00853">
    <property type="entry name" value="NifX"/>
    <property type="match status" value="1"/>
</dbReference>
<dbReference type="RefSeq" id="WP_124938094.1">
    <property type="nucleotide sequence ID" value="NZ_RJVQ01000007.1"/>
</dbReference>
<dbReference type="InterPro" id="IPR031763">
    <property type="entry name" value="NafY_N"/>
</dbReference>
<comment type="similarity">
    <text evidence="1">Belongs to the NifX/NifY family.</text>
</comment>
<feature type="domain" description="Dinitrogenase iron-molybdenum cofactor biosynthesis" evidence="3">
    <location>
        <begin position="109"/>
        <end position="199"/>
    </location>
</feature>
<dbReference type="InterPro" id="IPR051840">
    <property type="entry name" value="NifX/NifY_domain"/>
</dbReference>
<protein>
    <submittedName>
        <fullName evidence="5">Nitrogen fixation protein NifX</fullName>
    </submittedName>
</protein>
<dbReference type="Pfam" id="PF16844">
    <property type="entry name" value="DIMCO_N"/>
    <property type="match status" value="1"/>
</dbReference>
<dbReference type="InterPro" id="IPR013480">
    <property type="entry name" value="NifX"/>
</dbReference>
<comment type="caution">
    <text evidence="5">The sequence shown here is derived from an EMBL/GenBank/DDBJ whole genome shotgun (WGS) entry which is preliminary data.</text>
</comment>
<name>A0A3N9TDG3_9VIBR</name>